<keyword evidence="7" id="KW-0472">Membrane</keyword>
<dbReference type="PRINTS" id="PR00385">
    <property type="entry name" value="P450"/>
</dbReference>
<keyword evidence="6" id="KW-0175">Coiled coil</keyword>
<dbReference type="GO" id="GO:0016705">
    <property type="term" value="F:oxidoreductase activity, acting on paired donors, with incorporation or reduction of molecular oxygen"/>
    <property type="evidence" value="ECO:0007669"/>
    <property type="project" value="InterPro"/>
</dbReference>
<proteinExistence type="inferred from homology"/>
<dbReference type="STRING" id="1094619.G5AE27"/>
<evidence type="ECO:0000256" key="4">
    <source>
        <dbReference type="ARBA" id="ARBA00023004"/>
    </source>
</evidence>
<evidence type="ECO:0008006" key="10">
    <source>
        <dbReference type="Google" id="ProtNLM"/>
    </source>
</evidence>
<dbReference type="RefSeq" id="XP_009538326.1">
    <property type="nucleotide sequence ID" value="XM_009540031.1"/>
</dbReference>
<dbReference type="Pfam" id="PF00067">
    <property type="entry name" value="p450"/>
    <property type="match status" value="1"/>
</dbReference>
<dbReference type="GeneID" id="20661633"/>
<dbReference type="KEGG" id="psoj:PHYSODRAFT_531592"/>
<organism evidence="8 9">
    <name type="scientific">Phytophthora sojae (strain P6497)</name>
    <name type="common">Soybean stem and root rot agent</name>
    <name type="synonym">Phytophthora megasperma f. sp. glycines</name>
    <dbReference type="NCBI Taxonomy" id="1094619"/>
    <lineage>
        <taxon>Eukaryota</taxon>
        <taxon>Sar</taxon>
        <taxon>Stramenopiles</taxon>
        <taxon>Oomycota</taxon>
        <taxon>Peronosporomycetes</taxon>
        <taxon>Peronosporales</taxon>
        <taxon>Peronosporaceae</taxon>
        <taxon>Phytophthora</taxon>
    </lineage>
</organism>
<dbReference type="GO" id="GO:0004497">
    <property type="term" value="F:monooxygenase activity"/>
    <property type="evidence" value="ECO:0007669"/>
    <property type="project" value="InterPro"/>
</dbReference>
<dbReference type="GO" id="GO:0020037">
    <property type="term" value="F:heme binding"/>
    <property type="evidence" value="ECO:0007669"/>
    <property type="project" value="InterPro"/>
</dbReference>
<dbReference type="PRINTS" id="PR00463">
    <property type="entry name" value="EP450I"/>
</dbReference>
<evidence type="ECO:0000256" key="3">
    <source>
        <dbReference type="ARBA" id="ARBA00023002"/>
    </source>
</evidence>
<dbReference type="OMA" id="SVNMQRQ"/>
<feature type="coiled-coil region" evidence="6">
    <location>
        <begin position="361"/>
        <end position="388"/>
    </location>
</feature>
<keyword evidence="2 5" id="KW-0479">Metal-binding</keyword>
<feature type="coiled-coil region" evidence="6">
    <location>
        <begin position="230"/>
        <end position="257"/>
    </location>
</feature>
<sequence length="545" mass="60274">MMPSNLLNSRGLVAIPPGPLLGSTLALVVFWVMRHGRERRLSWTSTPLPPRGYRTLPTASASQSPVRVGMMTDQPTEGSPAFYEWVCAMTSRFRGKPWLLHLPGRPDVLVVSSPTSFEDIQRTFALQFEKVDNDAEGLAHDAHGGAIAFIYTGQVRPSVNMQRQLASSVLSSAALRQQASVLVKHHLQSLLRILDDTASSGDPLDVTRLMRSFAMEVFTELDFGLQLGALRSRRGECSDLEQAVDEVQRRVAERLKRPAVAWKLERLLDVGSEAALSRSVDVVSRITLGAVDTKRKRRRGGSPCDSPIAGARVDMLDLLLSQKCSSKSSKDPEFLAEFVLGLVVAARDSMAHALSSCLQCLARHPEEQEKLARELKEAEEEDRDLQSVVYLEAVVKEALRLYPAKPFIRRRARIDTVLSDGTFVAAGAKVAMDLYSMARRENVWGQNSAQFRPQRWIDSTNGKLRPTSNYKFNAFLGGPRACLGADMAMTEMKTVLAKVIGRVHLDAVEPRMAEKDKTKAWDAACDAAVRVLVRRRGPSPPGQYS</sequence>
<keyword evidence="9" id="KW-1185">Reference proteome</keyword>
<dbReference type="InterPro" id="IPR002401">
    <property type="entry name" value="Cyt_P450_E_grp-I"/>
</dbReference>
<dbReference type="EMBL" id="JH159164">
    <property type="protein sequence ID" value="EGZ06429.1"/>
    <property type="molecule type" value="Genomic_DNA"/>
</dbReference>
<evidence type="ECO:0000256" key="6">
    <source>
        <dbReference type="SAM" id="Coils"/>
    </source>
</evidence>
<dbReference type="InterPro" id="IPR036396">
    <property type="entry name" value="Cyt_P450_sf"/>
</dbReference>
<evidence type="ECO:0000313" key="8">
    <source>
        <dbReference type="EMBL" id="EGZ06429.1"/>
    </source>
</evidence>
<dbReference type="InParanoid" id="G5AE27"/>
<comment type="cofactor">
    <cofactor evidence="5">
        <name>heme</name>
        <dbReference type="ChEBI" id="CHEBI:30413"/>
    </cofactor>
</comment>
<keyword evidence="4 5" id="KW-0408">Iron</keyword>
<evidence type="ECO:0000256" key="5">
    <source>
        <dbReference type="PIRSR" id="PIRSR602401-1"/>
    </source>
</evidence>
<protein>
    <recommendedName>
        <fullName evidence="10">Cytochrome P450</fullName>
    </recommendedName>
</protein>
<accession>G5AE27</accession>
<comment type="similarity">
    <text evidence="1">Belongs to the cytochrome P450 family.</text>
</comment>
<evidence type="ECO:0000256" key="7">
    <source>
        <dbReference type="SAM" id="Phobius"/>
    </source>
</evidence>
<dbReference type="PANTHER" id="PTHR24296">
    <property type="entry name" value="CYTOCHROME P450"/>
    <property type="match status" value="1"/>
</dbReference>
<dbReference type="SUPFAM" id="SSF48264">
    <property type="entry name" value="Cytochrome P450"/>
    <property type="match status" value="1"/>
</dbReference>
<evidence type="ECO:0000313" key="9">
    <source>
        <dbReference type="Proteomes" id="UP000002640"/>
    </source>
</evidence>
<keyword evidence="7" id="KW-0812">Transmembrane</keyword>
<feature type="transmembrane region" description="Helical" evidence="7">
    <location>
        <begin position="12"/>
        <end position="33"/>
    </location>
</feature>
<dbReference type="Proteomes" id="UP000002640">
    <property type="component" value="Unassembled WGS sequence"/>
</dbReference>
<gene>
    <name evidence="8" type="ORF">PHYSODRAFT_531592</name>
</gene>
<dbReference type="InterPro" id="IPR001128">
    <property type="entry name" value="Cyt_P450"/>
</dbReference>
<keyword evidence="5" id="KW-0349">Heme</keyword>
<dbReference type="SMR" id="G5AE27"/>
<dbReference type="AlphaFoldDB" id="G5AE27"/>
<keyword evidence="3" id="KW-0560">Oxidoreductase</keyword>
<name>G5AE27_PHYSP</name>
<reference evidence="8 9" key="1">
    <citation type="journal article" date="2006" name="Science">
        <title>Phytophthora genome sequences uncover evolutionary origins and mechanisms of pathogenesis.</title>
        <authorList>
            <person name="Tyler B.M."/>
            <person name="Tripathy S."/>
            <person name="Zhang X."/>
            <person name="Dehal P."/>
            <person name="Jiang R.H."/>
            <person name="Aerts A."/>
            <person name="Arredondo F.D."/>
            <person name="Baxter L."/>
            <person name="Bensasson D."/>
            <person name="Beynon J.L."/>
            <person name="Chapman J."/>
            <person name="Damasceno C.M."/>
            <person name="Dorrance A.E."/>
            <person name="Dou D."/>
            <person name="Dickerman A.W."/>
            <person name="Dubchak I.L."/>
            <person name="Garbelotto M."/>
            <person name="Gijzen M."/>
            <person name="Gordon S.G."/>
            <person name="Govers F."/>
            <person name="Grunwald N.J."/>
            <person name="Huang W."/>
            <person name="Ivors K.L."/>
            <person name="Jones R.W."/>
            <person name="Kamoun S."/>
            <person name="Krampis K."/>
            <person name="Lamour K.H."/>
            <person name="Lee M.K."/>
            <person name="McDonald W.H."/>
            <person name="Medina M."/>
            <person name="Meijer H.J."/>
            <person name="Nordberg E.K."/>
            <person name="Maclean D.J."/>
            <person name="Ospina-Giraldo M.D."/>
            <person name="Morris P.F."/>
            <person name="Phuntumart V."/>
            <person name="Putnam N.H."/>
            <person name="Rash S."/>
            <person name="Rose J.K."/>
            <person name="Sakihama Y."/>
            <person name="Salamov A.A."/>
            <person name="Savidor A."/>
            <person name="Scheuring C.F."/>
            <person name="Smith B.M."/>
            <person name="Sobral B.W."/>
            <person name="Terry A."/>
            <person name="Torto-Alalibo T.A."/>
            <person name="Win J."/>
            <person name="Xu Z."/>
            <person name="Zhang H."/>
            <person name="Grigoriev I.V."/>
            <person name="Rokhsar D.S."/>
            <person name="Boore J.L."/>
        </authorList>
    </citation>
    <scope>NUCLEOTIDE SEQUENCE [LARGE SCALE GENOMIC DNA]</scope>
    <source>
        <strain evidence="8 9">P6497</strain>
    </source>
</reference>
<evidence type="ECO:0000256" key="2">
    <source>
        <dbReference type="ARBA" id="ARBA00022723"/>
    </source>
</evidence>
<feature type="binding site" description="axial binding residue" evidence="5">
    <location>
        <position position="482"/>
    </location>
    <ligand>
        <name>heme</name>
        <dbReference type="ChEBI" id="CHEBI:30413"/>
    </ligand>
    <ligandPart>
        <name>Fe</name>
        <dbReference type="ChEBI" id="CHEBI:18248"/>
    </ligandPart>
</feature>
<evidence type="ECO:0000256" key="1">
    <source>
        <dbReference type="ARBA" id="ARBA00010617"/>
    </source>
</evidence>
<dbReference type="Gene3D" id="1.10.630.10">
    <property type="entry name" value="Cytochrome P450"/>
    <property type="match status" value="1"/>
</dbReference>
<keyword evidence="7" id="KW-1133">Transmembrane helix</keyword>
<dbReference type="GO" id="GO:0005506">
    <property type="term" value="F:iron ion binding"/>
    <property type="evidence" value="ECO:0007669"/>
    <property type="project" value="InterPro"/>
</dbReference>